<keyword evidence="2" id="KW-1185">Reference proteome</keyword>
<evidence type="ECO:0000313" key="1">
    <source>
        <dbReference type="EMBL" id="RUR21674.1"/>
    </source>
</evidence>
<dbReference type="RefSeq" id="WP_127059487.1">
    <property type="nucleotide sequence ID" value="NZ_RZGX01000015.1"/>
</dbReference>
<proteinExistence type="predicted"/>
<organism evidence="1 2">
    <name type="scientific">Legionella qingyii</name>
    <dbReference type="NCBI Taxonomy" id="2184757"/>
    <lineage>
        <taxon>Bacteria</taxon>
        <taxon>Pseudomonadati</taxon>
        <taxon>Pseudomonadota</taxon>
        <taxon>Gammaproteobacteria</taxon>
        <taxon>Legionellales</taxon>
        <taxon>Legionellaceae</taxon>
        <taxon>Legionella</taxon>
    </lineage>
</organism>
<gene>
    <name evidence="1" type="ORF">ELY20_12015</name>
</gene>
<name>A0ABY0CG30_9GAMM</name>
<dbReference type="EMBL" id="RZGX01000015">
    <property type="protein sequence ID" value="RUR21674.1"/>
    <property type="molecule type" value="Genomic_DNA"/>
</dbReference>
<accession>A0ABY0CG30</accession>
<reference evidence="1 2" key="1">
    <citation type="submission" date="2018-12" db="EMBL/GenBank/DDBJ databases">
        <title>Legionella sp,whole genome shotgun sequence.</title>
        <authorList>
            <person name="Wu H."/>
        </authorList>
    </citation>
    <scope>NUCLEOTIDE SEQUENCE [LARGE SCALE GENOMIC DNA]</scope>
    <source>
        <strain evidence="2">km489</strain>
    </source>
</reference>
<evidence type="ECO:0000313" key="2">
    <source>
        <dbReference type="Proteomes" id="UP000287374"/>
    </source>
</evidence>
<comment type="caution">
    <text evidence="1">The sequence shown here is derived from an EMBL/GenBank/DDBJ whole genome shotgun (WGS) entry which is preliminary data.</text>
</comment>
<dbReference type="Proteomes" id="UP000287374">
    <property type="component" value="Unassembled WGS sequence"/>
</dbReference>
<protein>
    <submittedName>
        <fullName evidence="1">Uncharacterized protein</fullName>
    </submittedName>
</protein>
<sequence length="313" mass="35578">MLHKDDAVALFIKYEGDLARLKQTLISGWNTEIGRWRSTREMHSVFPELFNALHFLKNNCEEIYVGARRTPRYDHPFMDIYRTSNDPLQIIQDFVEYYSKDHFAAILLDYLGPLRDDTVDVGNLNRFYSELNDLCTPRPIVICRDDFGLALKFPSNTSYDYFNEMMSIPVGVFPSSKPVLYIKDEVVNGQLVATFPNRASREEAINLLGLTGAIITRQGDNQMVFKDPTIAQYGQSICINTPEHLSRPEKRQAYLDYRIIVKGLSAYAKSPNSFFSNFPAEINMKIASTVADVLDVELESNAAGRLASAYLGQ</sequence>